<accession>A0AAD2CD85</accession>
<feature type="region of interest" description="Disordered" evidence="1">
    <location>
        <begin position="465"/>
        <end position="505"/>
    </location>
</feature>
<proteinExistence type="predicted"/>
<organism evidence="2 7">
    <name type="scientific">Cylindrotheca closterium</name>
    <dbReference type="NCBI Taxonomy" id="2856"/>
    <lineage>
        <taxon>Eukaryota</taxon>
        <taxon>Sar</taxon>
        <taxon>Stramenopiles</taxon>
        <taxon>Ochrophyta</taxon>
        <taxon>Bacillariophyta</taxon>
        <taxon>Bacillariophyceae</taxon>
        <taxon>Bacillariophycidae</taxon>
        <taxon>Bacillariales</taxon>
        <taxon>Bacillariaceae</taxon>
        <taxon>Cylindrotheca</taxon>
    </lineage>
</organism>
<comment type="caution">
    <text evidence="2">The sequence shown here is derived from an EMBL/GenBank/DDBJ whole genome shotgun (WGS) entry which is preliminary data.</text>
</comment>
<feature type="compositionally biased region" description="Pro residues" evidence="1">
    <location>
        <begin position="81"/>
        <end position="91"/>
    </location>
</feature>
<evidence type="ECO:0000256" key="1">
    <source>
        <dbReference type="SAM" id="MobiDB-lite"/>
    </source>
</evidence>
<protein>
    <submittedName>
        <fullName evidence="2">Uncharacterized protein</fullName>
    </submittedName>
</protein>
<evidence type="ECO:0000313" key="4">
    <source>
        <dbReference type="EMBL" id="CAJ1959802.1"/>
    </source>
</evidence>
<dbReference type="EMBL" id="CAKOGP040000058">
    <property type="protein sequence ID" value="CAJ1928778.1"/>
    <property type="molecule type" value="Genomic_DNA"/>
</dbReference>
<evidence type="ECO:0000313" key="6">
    <source>
        <dbReference type="EMBL" id="CAJ1970337.1"/>
    </source>
</evidence>
<dbReference type="EMBL" id="CAKOGP040002402">
    <property type="protein sequence ID" value="CAJ1968690.1"/>
    <property type="molecule type" value="Genomic_DNA"/>
</dbReference>
<sequence length="614" mass="68251">MVVDPPRRNPLRTNRRRPLRFAEGIAELRRQGEIADNQEDAQAEAAPDINMDLAQQGGDDAGAGNNNVVAGEGNNNAAAPQQPPQQVPAPQQPQQQQNNPGAGANNHLIMQLIQGQQQMMQALMAALPQLNANPLPPPPQGNAMPPQQQPHAAQQQPAAMAPPVVQQPGPVQNPLPPPNEDGLDAYPRGIIPLDLKNKLELGLYNQAKQPLSNKFDGTDLSRLIKDIQGRCTLMHCLPVFDVTENAMTKNLLSKYGEISLVATQAAATSRWRTNTYFRQASYALGMCLLDSVSNEFKQRLEQREDDYVQIRGRCDGPTIFKIICNLTSPSNRRTIQFLINDLQTLSPIEHGNSIILFNQRFNELKAKIRAMGGSSSLNEVMTYNALAQGYNQVDQDEFRAFMSIKNNMPEIPHEDLMKEGETKYNNLVSEGLWHLPSQKQQIMSLSASQAKDKREIIKDYTAKIQKFGSKRKQPPTDPKQSKKPKADGRKDKDNGDFDTWLVTPPKAGDEDKIIKKANKSGSMREWNWCKHHKKMVLAVSRDGRKHNSKTCSGVGTPIKKPSTKEQKRLKVKALETRISALTAEITTTSDSDDGSDNESRTDDGYFALEDEGFD</sequence>
<name>A0AAD2CD85_9STRA</name>
<feature type="region of interest" description="Disordered" evidence="1">
    <location>
        <begin position="130"/>
        <end position="182"/>
    </location>
</feature>
<evidence type="ECO:0000313" key="5">
    <source>
        <dbReference type="EMBL" id="CAJ1968690.1"/>
    </source>
</evidence>
<feature type="region of interest" description="Disordered" evidence="1">
    <location>
        <begin position="1"/>
        <end position="104"/>
    </location>
</feature>
<feature type="compositionally biased region" description="Basic residues" evidence="1">
    <location>
        <begin position="9"/>
        <end position="19"/>
    </location>
</feature>
<keyword evidence="7" id="KW-1185">Reference proteome</keyword>
<feature type="region of interest" description="Disordered" evidence="1">
    <location>
        <begin position="581"/>
        <end position="614"/>
    </location>
</feature>
<feature type="compositionally biased region" description="Low complexity" evidence="1">
    <location>
        <begin position="54"/>
        <end position="80"/>
    </location>
</feature>
<dbReference type="EMBL" id="CAKOGP040002502">
    <property type="protein sequence ID" value="CAJ1970337.1"/>
    <property type="molecule type" value="Genomic_DNA"/>
</dbReference>
<evidence type="ECO:0000313" key="7">
    <source>
        <dbReference type="Proteomes" id="UP001295423"/>
    </source>
</evidence>
<dbReference type="Proteomes" id="UP001295423">
    <property type="component" value="Unassembled WGS sequence"/>
</dbReference>
<gene>
    <name evidence="2" type="ORF">CYCCA115_LOCUS1545</name>
    <name evidence="4" type="ORF">CYCCA115_LOCUS18221</name>
    <name evidence="5" type="ORF">CYCCA115_LOCUS23354</name>
    <name evidence="6" type="ORF">CYCCA115_LOCUS24356</name>
    <name evidence="3" type="ORF">CYCCA115_LOCUS6330</name>
</gene>
<dbReference type="AlphaFoldDB" id="A0AAD2CD85"/>
<dbReference type="EMBL" id="CAKOGP040002025">
    <property type="protein sequence ID" value="CAJ1959802.1"/>
    <property type="molecule type" value="Genomic_DNA"/>
</dbReference>
<evidence type="ECO:0000313" key="3">
    <source>
        <dbReference type="EMBL" id="CAJ1938912.1"/>
    </source>
</evidence>
<feature type="region of interest" description="Disordered" evidence="1">
    <location>
        <begin position="542"/>
        <end position="569"/>
    </location>
</feature>
<feature type="compositionally biased region" description="Basic and acidic residues" evidence="1">
    <location>
        <begin position="484"/>
        <end position="495"/>
    </location>
</feature>
<feature type="compositionally biased region" description="Low complexity" evidence="1">
    <location>
        <begin position="92"/>
        <end position="104"/>
    </location>
</feature>
<dbReference type="EMBL" id="CAKOGP040000779">
    <property type="protein sequence ID" value="CAJ1938912.1"/>
    <property type="molecule type" value="Genomic_DNA"/>
</dbReference>
<evidence type="ECO:0000313" key="2">
    <source>
        <dbReference type="EMBL" id="CAJ1928778.1"/>
    </source>
</evidence>
<feature type="compositionally biased region" description="Low complexity" evidence="1">
    <location>
        <begin position="141"/>
        <end position="170"/>
    </location>
</feature>
<reference evidence="2" key="1">
    <citation type="submission" date="2023-08" db="EMBL/GenBank/DDBJ databases">
        <authorList>
            <person name="Audoor S."/>
            <person name="Bilcke G."/>
        </authorList>
    </citation>
    <scope>NUCLEOTIDE SEQUENCE</scope>
</reference>